<protein>
    <submittedName>
        <fullName evidence="8">TonB-dependent receptor</fullName>
    </submittedName>
</protein>
<evidence type="ECO:0000313" key="9">
    <source>
        <dbReference type="Proteomes" id="UP000605013"/>
    </source>
</evidence>
<dbReference type="Gene3D" id="2.170.130.10">
    <property type="entry name" value="TonB-dependent receptor, plug domain"/>
    <property type="match status" value="1"/>
</dbReference>
<name>A0ABS1WNA2_9FLAO</name>
<evidence type="ECO:0000256" key="3">
    <source>
        <dbReference type="ARBA" id="ARBA00023237"/>
    </source>
</evidence>
<dbReference type="Gene3D" id="2.40.170.20">
    <property type="entry name" value="TonB-dependent receptor, beta-barrel domain"/>
    <property type="match status" value="1"/>
</dbReference>
<evidence type="ECO:0000259" key="6">
    <source>
        <dbReference type="Pfam" id="PF00593"/>
    </source>
</evidence>
<dbReference type="Pfam" id="PF13715">
    <property type="entry name" value="CarbopepD_reg_2"/>
    <property type="match status" value="1"/>
</dbReference>
<comment type="subcellular location">
    <subcellularLocation>
        <location evidence="1 4">Cell outer membrane</location>
    </subcellularLocation>
</comment>
<accession>A0ABS1WNA2</accession>
<evidence type="ECO:0000256" key="5">
    <source>
        <dbReference type="SAM" id="SignalP"/>
    </source>
</evidence>
<dbReference type="PANTHER" id="PTHR40980:SF5">
    <property type="entry name" value="TONB-DEPENDENT RECEPTOR"/>
    <property type="match status" value="1"/>
</dbReference>
<dbReference type="InterPro" id="IPR036942">
    <property type="entry name" value="Beta-barrel_TonB_sf"/>
</dbReference>
<sequence length="950" mass="105904">MKKLKHILPFILFLVTFSVFSQSGYVTGKVIDGDINDVLAFANVVVKNTTKGTTTDFDGRYSLELEEGTYTIEYSFLGYETKEITDVVISANKEVIVDVTINPANSLDEVVITTSTKRNTESALLSIQKKSVVMLDGLSAQSIKKTGAGDIAAAVKSVPGVSVQGGKYVYVRGLGDRYTKSILNGVDIPGLDPDRNTIPMDIFPTNIIDNVIVLKSASAEYPADFTGGIVNIVTKDFPTKAEYSLSVGTAYNPDMHFKDNFLSYSGSNTDFLGYDNGKRNRKINRYQNIPGTFENKILLTSLTKRFDSQLGADVTTSNPNYNFGFTLGNQYDVGNDNRLGYQASFSYKSNTTLYEDRVDGTYIKNRFDSSVTDLGINRVVTGTSGHEEVLVNGLLGLTYKTNRSKYKLTGLHIQNGESTGGRYNLVISEDNAGGALLDATGDEILYTQRSITNFALEGDHSLNGDSDLKFDWVLSPSFSTVQDKDHRTTTLRIVDIGNDIQYQIDPSSVGNPTRIWRNLSEESWVLKGNITKNYKLFDRAAKLKFGAAYTYKYRDFNSDQYIFETTSSVVENGDVNTILADENIWTPTTGEGTYLDSNNIFQPANSYEGESNVAAMYISNEFNVSEKLKAILGLRTEQYYLFYTGEIDGESVTGEKTIDEFDLFPSANLIFALNDDSNLRASYSRTTARPSFKEASTAQIFDPITNRFFIGGLDNKTFDPIRPTYVNNFDVRYELFREKGQMIAFSGFYKTFTDPIELTFFPSAPRQMTAANFGDAQVLGAEVEFRQNLGFISEDFSNFNFNFNASVIESRLEMTDQEYNRRVTNARDGETIEDTRDLQGQSPYLINAGLDYNNSEIGFRAGLFFNVQGETLEVVGTGDVPDVYTSPFNSFNFTLNKTFGENKNSAIDFKVKNILGDKRESVYQSFGTEDQLFSSRNPGTEISLGYSYKF</sequence>
<dbReference type="Pfam" id="PF00593">
    <property type="entry name" value="TonB_dep_Rec_b-barrel"/>
    <property type="match status" value="1"/>
</dbReference>
<dbReference type="SUPFAM" id="SSF56935">
    <property type="entry name" value="Porins"/>
    <property type="match status" value="1"/>
</dbReference>
<feature type="domain" description="TonB-dependent receptor plug" evidence="7">
    <location>
        <begin position="137"/>
        <end position="229"/>
    </location>
</feature>
<evidence type="ECO:0000256" key="4">
    <source>
        <dbReference type="RuleBase" id="RU003357"/>
    </source>
</evidence>
<comment type="caution">
    <text evidence="8">The sequence shown here is derived from an EMBL/GenBank/DDBJ whole genome shotgun (WGS) entry which is preliminary data.</text>
</comment>
<proteinExistence type="inferred from homology"/>
<evidence type="ECO:0000313" key="8">
    <source>
        <dbReference type="EMBL" id="MBL7560587.1"/>
    </source>
</evidence>
<feature type="domain" description="TonB-dependent receptor-like beta-barrel" evidence="6">
    <location>
        <begin position="516"/>
        <end position="914"/>
    </location>
</feature>
<dbReference type="Gene3D" id="2.60.40.1120">
    <property type="entry name" value="Carboxypeptidase-like, regulatory domain"/>
    <property type="match status" value="1"/>
</dbReference>
<keyword evidence="2 4" id="KW-0472">Membrane</keyword>
<dbReference type="RefSeq" id="WP_203001068.1">
    <property type="nucleotide sequence ID" value="NZ_JAEMEF010000011.1"/>
</dbReference>
<keyword evidence="8" id="KW-0675">Receptor</keyword>
<dbReference type="SUPFAM" id="SSF49464">
    <property type="entry name" value="Carboxypeptidase regulatory domain-like"/>
    <property type="match status" value="1"/>
</dbReference>
<comment type="similarity">
    <text evidence="4">Belongs to the TonB-dependent receptor family.</text>
</comment>
<dbReference type="InterPro" id="IPR037066">
    <property type="entry name" value="Plug_dom_sf"/>
</dbReference>
<evidence type="ECO:0000259" key="7">
    <source>
        <dbReference type="Pfam" id="PF07715"/>
    </source>
</evidence>
<gene>
    <name evidence="8" type="ORF">JAO71_12335</name>
</gene>
<keyword evidence="3" id="KW-0998">Cell outer membrane</keyword>
<dbReference type="Pfam" id="PF07715">
    <property type="entry name" value="Plug"/>
    <property type="match status" value="1"/>
</dbReference>
<dbReference type="EMBL" id="JAEMEF010000011">
    <property type="protein sequence ID" value="MBL7560587.1"/>
    <property type="molecule type" value="Genomic_DNA"/>
</dbReference>
<dbReference type="InterPro" id="IPR000531">
    <property type="entry name" value="Beta-barrel_TonB"/>
</dbReference>
<evidence type="ECO:0000256" key="2">
    <source>
        <dbReference type="ARBA" id="ARBA00023136"/>
    </source>
</evidence>
<evidence type="ECO:0000256" key="1">
    <source>
        <dbReference type="ARBA" id="ARBA00004442"/>
    </source>
</evidence>
<dbReference type="InterPro" id="IPR012910">
    <property type="entry name" value="Plug_dom"/>
</dbReference>
<keyword evidence="5" id="KW-0732">Signal</keyword>
<reference evidence="8 9" key="1">
    <citation type="submission" date="2020-12" db="EMBL/GenBank/DDBJ databases">
        <title>Olleya sediminilitoris sp. nov., isolated from a tidal flat.</title>
        <authorList>
            <person name="Park S."/>
            <person name="Yoon J.-H."/>
        </authorList>
    </citation>
    <scope>NUCLEOTIDE SEQUENCE [LARGE SCALE GENOMIC DNA]</scope>
    <source>
        <strain evidence="8 9">YSTF-M6</strain>
    </source>
</reference>
<dbReference type="InterPro" id="IPR008969">
    <property type="entry name" value="CarboxyPept-like_regulatory"/>
</dbReference>
<feature type="signal peptide" evidence="5">
    <location>
        <begin position="1"/>
        <end position="21"/>
    </location>
</feature>
<organism evidence="8 9">
    <name type="scientific">Olleya sediminilitoris</name>
    <dbReference type="NCBI Taxonomy" id="2795739"/>
    <lineage>
        <taxon>Bacteria</taxon>
        <taxon>Pseudomonadati</taxon>
        <taxon>Bacteroidota</taxon>
        <taxon>Flavobacteriia</taxon>
        <taxon>Flavobacteriales</taxon>
        <taxon>Flavobacteriaceae</taxon>
    </lineage>
</organism>
<feature type="chain" id="PRO_5045048191" evidence="5">
    <location>
        <begin position="22"/>
        <end position="950"/>
    </location>
</feature>
<keyword evidence="9" id="KW-1185">Reference proteome</keyword>
<dbReference type="PANTHER" id="PTHR40980">
    <property type="entry name" value="PLUG DOMAIN-CONTAINING PROTEIN"/>
    <property type="match status" value="1"/>
</dbReference>
<dbReference type="Proteomes" id="UP000605013">
    <property type="component" value="Unassembled WGS sequence"/>
</dbReference>
<keyword evidence="4" id="KW-0798">TonB box</keyword>